<protein>
    <submittedName>
        <fullName evidence="1">Uncharacterized protein</fullName>
    </submittedName>
</protein>
<comment type="caution">
    <text evidence="1">The sequence shown here is derived from an EMBL/GenBank/DDBJ whole genome shotgun (WGS) entry which is preliminary data.</text>
</comment>
<evidence type="ECO:0000313" key="1">
    <source>
        <dbReference type="EMBL" id="GLD61130.1"/>
    </source>
</evidence>
<keyword evidence="2" id="KW-1185">Reference proteome</keyword>
<accession>A0AAD3MX80</accession>
<proteinExistence type="predicted"/>
<sequence length="86" mass="9859">MVYAKYKSFSSNRSGMLYRYNITLSCLTNTEQEVQYTDIQICEDRHSWGGNLPDSSGTVDSHLKTVYDKLEVHRMVPLHTVTADIV</sequence>
<gene>
    <name evidence="1" type="ORF">AKAME5_001297700</name>
</gene>
<evidence type="ECO:0000313" key="2">
    <source>
        <dbReference type="Proteomes" id="UP001279410"/>
    </source>
</evidence>
<organism evidence="1 2">
    <name type="scientific">Lates japonicus</name>
    <name type="common">Japanese lates</name>
    <dbReference type="NCBI Taxonomy" id="270547"/>
    <lineage>
        <taxon>Eukaryota</taxon>
        <taxon>Metazoa</taxon>
        <taxon>Chordata</taxon>
        <taxon>Craniata</taxon>
        <taxon>Vertebrata</taxon>
        <taxon>Euteleostomi</taxon>
        <taxon>Actinopterygii</taxon>
        <taxon>Neopterygii</taxon>
        <taxon>Teleostei</taxon>
        <taxon>Neoteleostei</taxon>
        <taxon>Acanthomorphata</taxon>
        <taxon>Carangaria</taxon>
        <taxon>Carangaria incertae sedis</taxon>
        <taxon>Centropomidae</taxon>
        <taxon>Lates</taxon>
    </lineage>
</organism>
<name>A0AAD3MX80_LATJO</name>
<reference evidence="1" key="1">
    <citation type="submission" date="2022-08" db="EMBL/GenBank/DDBJ databases">
        <title>Genome sequencing of akame (Lates japonicus).</title>
        <authorList>
            <person name="Hashiguchi Y."/>
            <person name="Takahashi H."/>
        </authorList>
    </citation>
    <scope>NUCLEOTIDE SEQUENCE</scope>
    <source>
        <strain evidence="1">Kochi</strain>
    </source>
</reference>
<dbReference type="AlphaFoldDB" id="A0AAD3MX80"/>
<dbReference type="EMBL" id="BRZM01000043">
    <property type="protein sequence ID" value="GLD61130.1"/>
    <property type="molecule type" value="Genomic_DNA"/>
</dbReference>
<dbReference type="Proteomes" id="UP001279410">
    <property type="component" value="Unassembled WGS sequence"/>
</dbReference>